<protein>
    <submittedName>
        <fullName evidence="1">Uncharacterized protein</fullName>
    </submittedName>
</protein>
<dbReference type="Proteomes" id="UP001458880">
    <property type="component" value="Unassembled WGS sequence"/>
</dbReference>
<evidence type="ECO:0000313" key="1">
    <source>
        <dbReference type="EMBL" id="KAK9712671.1"/>
    </source>
</evidence>
<dbReference type="EMBL" id="JASPKY010000259">
    <property type="protein sequence ID" value="KAK9712671.1"/>
    <property type="molecule type" value="Genomic_DNA"/>
</dbReference>
<organism evidence="1 2">
    <name type="scientific">Popillia japonica</name>
    <name type="common">Japanese beetle</name>
    <dbReference type="NCBI Taxonomy" id="7064"/>
    <lineage>
        <taxon>Eukaryota</taxon>
        <taxon>Metazoa</taxon>
        <taxon>Ecdysozoa</taxon>
        <taxon>Arthropoda</taxon>
        <taxon>Hexapoda</taxon>
        <taxon>Insecta</taxon>
        <taxon>Pterygota</taxon>
        <taxon>Neoptera</taxon>
        <taxon>Endopterygota</taxon>
        <taxon>Coleoptera</taxon>
        <taxon>Polyphaga</taxon>
        <taxon>Scarabaeiformia</taxon>
        <taxon>Scarabaeidae</taxon>
        <taxon>Rutelinae</taxon>
        <taxon>Popillia</taxon>
    </lineage>
</organism>
<sequence>MIAIKKNQRTDAACSAKRCAFRPSRTLDDMGMWSYEKEQEELTRLMEDVIINEEIHYDDESDHSEIDKKKKVE</sequence>
<comment type="caution">
    <text evidence="1">The sequence shown here is derived from an EMBL/GenBank/DDBJ whole genome shotgun (WGS) entry which is preliminary data.</text>
</comment>
<keyword evidence="2" id="KW-1185">Reference proteome</keyword>
<reference evidence="1 2" key="1">
    <citation type="journal article" date="2024" name="BMC Genomics">
        <title>De novo assembly and annotation of Popillia japonica's genome with initial clues to its potential as an invasive pest.</title>
        <authorList>
            <person name="Cucini C."/>
            <person name="Boschi S."/>
            <person name="Funari R."/>
            <person name="Cardaioli E."/>
            <person name="Iannotti N."/>
            <person name="Marturano G."/>
            <person name="Paoli F."/>
            <person name="Bruttini M."/>
            <person name="Carapelli A."/>
            <person name="Frati F."/>
            <person name="Nardi F."/>
        </authorList>
    </citation>
    <scope>NUCLEOTIDE SEQUENCE [LARGE SCALE GENOMIC DNA]</scope>
    <source>
        <strain evidence="1">DMR45628</strain>
    </source>
</reference>
<dbReference type="AlphaFoldDB" id="A0AAW1K5Z9"/>
<proteinExistence type="predicted"/>
<accession>A0AAW1K5Z9</accession>
<name>A0AAW1K5Z9_POPJA</name>
<gene>
    <name evidence="1" type="ORF">QE152_g24770</name>
</gene>
<evidence type="ECO:0000313" key="2">
    <source>
        <dbReference type="Proteomes" id="UP001458880"/>
    </source>
</evidence>